<evidence type="ECO:0000256" key="1">
    <source>
        <dbReference type="ARBA" id="ARBA00004651"/>
    </source>
</evidence>
<name>A0A7G5C0A0_9BACL</name>
<evidence type="ECO:0000313" key="10">
    <source>
        <dbReference type="Proteomes" id="UP000515679"/>
    </source>
</evidence>
<feature type="transmembrane region" description="Helical" evidence="7">
    <location>
        <begin position="12"/>
        <end position="33"/>
    </location>
</feature>
<dbReference type="Proteomes" id="UP000515679">
    <property type="component" value="Chromosome"/>
</dbReference>
<dbReference type="GO" id="GO:0005886">
    <property type="term" value="C:plasma membrane"/>
    <property type="evidence" value="ECO:0007669"/>
    <property type="project" value="UniProtKB-SubCell"/>
</dbReference>
<keyword evidence="2 7" id="KW-0813">Transport</keyword>
<organism evidence="9 10">
    <name type="scientific">Cohnella cholangitidis</name>
    <dbReference type="NCBI Taxonomy" id="2598458"/>
    <lineage>
        <taxon>Bacteria</taxon>
        <taxon>Bacillati</taxon>
        <taxon>Bacillota</taxon>
        <taxon>Bacilli</taxon>
        <taxon>Bacillales</taxon>
        <taxon>Paenibacillaceae</taxon>
        <taxon>Cohnella</taxon>
    </lineage>
</organism>
<evidence type="ECO:0000256" key="3">
    <source>
        <dbReference type="ARBA" id="ARBA00022475"/>
    </source>
</evidence>
<evidence type="ECO:0000313" key="9">
    <source>
        <dbReference type="EMBL" id="QMV42634.1"/>
    </source>
</evidence>
<comment type="subcellular location">
    <subcellularLocation>
        <location evidence="1 7">Cell membrane</location>
        <topology evidence="1 7">Multi-pass membrane protein</topology>
    </subcellularLocation>
</comment>
<protein>
    <submittedName>
        <fullName evidence="9">Sugar ABC transporter permease</fullName>
    </submittedName>
</protein>
<feature type="transmembrane region" description="Helical" evidence="7">
    <location>
        <begin position="160"/>
        <end position="183"/>
    </location>
</feature>
<proteinExistence type="inferred from homology"/>
<dbReference type="AlphaFoldDB" id="A0A7G5C0A0"/>
<feature type="transmembrane region" description="Helical" evidence="7">
    <location>
        <begin position="204"/>
        <end position="227"/>
    </location>
</feature>
<feature type="transmembrane region" description="Helical" evidence="7">
    <location>
        <begin position="74"/>
        <end position="95"/>
    </location>
</feature>
<evidence type="ECO:0000256" key="7">
    <source>
        <dbReference type="RuleBase" id="RU363032"/>
    </source>
</evidence>
<feature type="transmembrane region" description="Helical" evidence="7">
    <location>
        <begin position="115"/>
        <end position="140"/>
    </location>
</feature>
<dbReference type="InterPro" id="IPR000515">
    <property type="entry name" value="MetI-like"/>
</dbReference>
<dbReference type="KEGG" id="cchl:FPL14_16645"/>
<gene>
    <name evidence="9" type="ORF">FPL14_16645</name>
</gene>
<dbReference type="CDD" id="cd06261">
    <property type="entry name" value="TM_PBP2"/>
    <property type="match status" value="1"/>
</dbReference>
<dbReference type="Gene3D" id="1.10.3720.10">
    <property type="entry name" value="MetI-like"/>
    <property type="match status" value="1"/>
</dbReference>
<keyword evidence="5 7" id="KW-1133">Transmembrane helix</keyword>
<comment type="similarity">
    <text evidence="7">Belongs to the binding-protein-dependent transport system permease family.</text>
</comment>
<sequence length="295" mass="33104">MMKNHSNLRYAQKLSFIAPAMLLLILLTGYPLIKVIQMSFFSYENPSAPVFAGIANYIAVLDDSMFWLALGNTLIFTFGTVLLVMVLGISVASLLNQNINTKVRGIFRSFLMFPWLFSSSVVGSIWILMLTPFGIVNWLMMKIGAIDTGIAWLSDETFAMIGLIITNAWRSFPFAMLMILAAFQTVPEDIKEAAEVDGAGMFRRFVSIVLPHIKGIMFTVMTLEIIWNFRSFDLVYLMTGGGPMHSTEVLSTFVYHKAFRSLDFGYASATAIFMLAVMILTSVFYLKSVMSKEDR</sequence>
<evidence type="ECO:0000256" key="2">
    <source>
        <dbReference type="ARBA" id="ARBA00022448"/>
    </source>
</evidence>
<keyword evidence="4 7" id="KW-0812">Transmembrane</keyword>
<evidence type="ECO:0000256" key="4">
    <source>
        <dbReference type="ARBA" id="ARBA00022692"/>
    </source>
</evidence>
<dbReference type="GO" id="GO:0055085">
    <property type="term" value="P:transmembrane transport"/>
    <property type="evidence" value="ECO:0007669"/>
    <property type="project" value="InterPro"/>
</dbReference>
<dbReference type="Pfam" id="PF00528">
    <property type="entry name" value="BPD_transp_1"/>
    <property type="match status" value="1"/>
</dbReference>
<accession>A0A7G5C0A0</accession>
<dbReference type="SUPFAM" id="SSF161098">
    <property type="entry name" value="MetI-like"/>
    <property type="match status" value="1"/>
</dbReference>
<evidence type="ECO:0000256" key="6">
    <source>
        <dbReference type="ARBA" id="ARBA00023136"/>
    </source>
</evidence>
<feature type="transmembrane region" description="Helical" evidence="7">
    <location>
        <begin position="264"/>
        <end position="286"/>
    </location>
</feature>
<keyword evidence="10" id="KW-1185">Reference proteome</keyword>
<dbReference type="PANTHER" id="PTHR43005:SF1">
    <property type="entry name" value="SPERMIDINE_PUTRESCINE TRANSPORT SYSTEM PERMEASE PROTEIN"/>
    <property type="match status" value="1"/>
</dbReference>
<feature type="domain" description="ABC transmembrane type-1" evidence="8">
    <location>
        <begin position="70"/>
        <end position="285"/>
    </location>
</feature>
<dbReference type="PROSITE" id="PS50928">
    <property type="entry name" value="ABC_TM1"/>
    <property type="match status" value="1"/>
</dbReference>
<dbReference type="InterPro" id="IPR035906">
    <property type="entry name" value="MetI-like_sf"/>
</dbReference>
<evidence type="ECO:0000259" key="8">
    <source>
        <dbReference type="PROSITE" id="PS50928"/>
    </source>
</evidence>
<dbReference type="EMBL" id="CP041969">
    <property type="protein sequence ID" value="QMV42634.1"/>
    <property type="molecule type" value="Genomic_DNA"/>
</dbReference>
<dbReference type="PANTHER" id="PTHR43005">
    <property type="entry name" value="BLR7065 PROTEIN"/>
    <property type="match status" value="1"/>
</dbReference>
<evidence type="ECO:0000256" key="5">
    <source>
        <dbReference type="ARBA" id="ARBA00022989"/>
    </source>
</evidence>
<keyword evidence="6 7" id="KW-0472">Membrane</keyword>
<reference evidence="9 10" key="1">
    <citation type="submission" date="2019-07" db="EMBL/GenBank/DDBJ databases">
        <authorList>
            <person name="Kim J.K."/>
            <person name="Cheong H.-M."/>
            <person name="Choi Y."/>
            <person name="Hwang K.J."/>
            <person name="Lee S."/>
            <person name="Choi C."/>
        </authorList>
    </citation>
    <scope>NUCLEOTIDE SEQUENCE [LARGE SCALE GENOMIC DNA]</scope>
    <source>
        <strain evidence="9 10">KS 22</strain>
    </source>
</reference>
<dbReference type="RefSeq" id="WP_182298831.1">
    <property type="nucleotide sequence ID" value="NZ_CP041969.1"/>
</dbReference>
<keyword evidence="3" id="KW-1003">Cell membrane</keyword>